<reference evidence="10" key="3">
    <citation type="submission" date="2023-06" db="EMBL/GenBank/DDBJ databases">
        <title>Pangenomics reveal diversification of enzyme families and niche specialization in globally abundant SAR202 bacteria.</title>
        <authorList>
            <person name="Saw J.H.W."/>
        </authorList>
    </citation>
    <scope>NUCLEOTIDE SEQUENCE [LARGE SCALE GENOMIC DNA]</scope>
    <source>
        <strain evidence="10">JH1073</strain>
    </source>
</reference>
<dbReference type="PROSITE" id="PS00715">
    <property type="entry name" value="SIGMA70_1"/>
    <property type="match status" value="1"/>
</dbReference>
<dbReference type="Proteomes" id="UP001219901">
    <property type="component" value="Chromosome"/>
</dbReference>
<dbReference type="AlphaFoldDB" id="A0AAJ5ZF33"/>
<name>A0AAJ5ZF33_9CHLR</name>
<evidence type="ECO:0000256" key="5">
    <source>
        <dbReference type="RuleBase" id="RU362124"/>
    </source>
</evidence>
<dbReference type="SUPFAM" id="SSF88946">
    <property type="entry name" value="Sigma2 domain of RNA polymerase sigma factors"/>
    <property type="match status" value="1"/>
</dbReference>
<dbReference type="InterPro" id="IPR013325">
    <property type="entry name" value="RNA_pol_sigma_r2"/>
</dbReference>
<evidence type="ECO:0000313" key="8">
    <source>
        <dbReference type="EMBL" id="MDG0868182.1"/>
    </source>
</evidence>
<dbReference type="CDD" id="cd06171">
    <property type="entry name" value="Sigma70_r4"/>
    <property type="match status" value="1"/>
</dbReference>
<dbReference type="Gene3D" id="1.10.10.10">
    <property type="entry name" value="Winged helix-like DNA-binding domain superfamily/Winged helix DNA-binding domain"/>
    <property type="match status" value="2"/>
</dbReference>
<dbReference type="Pfam" id="PF04545">
    <property type="entry name" value="Sigma70_r4"/>
    <property type="match status" value="1"/>
</dbReference>
<evidence type="ECO:0000313" key="11">
    <source>
        <dbReference type="Proteomes" id="UP001321249"/>
    </source>
</evidence>
<gene>
    <name evidence="8" type="ORF">GKO46_14050</name>
    <name evidence="9" type="ORF">GKO48_09375</name>
</gene>
<keyword evidence="4 5" id="KW-0804">Transcription</keyword>
<dbReference type="EMBL" id="WMBE01000011">
    <property type="protein sequence ID" value="MDG0868182.1"/>
    <property type="molecule type" value="Genomic_DNA"/>
</dbReference>
<dbReference type="InterPro" id="IPR050239">
    <property type="entry name" value="Sigma-70_RNA_pol_init_factors"/>
</dbReference>
<comment type="function">
    <text evidence="5">Sigma factors are initiation factors that promote the attachment of RNA polymerase to specific initiation sites and are then released.</text>
</comment>
<dbReference type="Pfam" id="PF00140">
    <property type="entry name" value="Sigma70_r1_2"/>
    <property type="match status" value="1"/>
</dbReference>
<dbReference type="InterPro" id="IPR013324">
    <property type="entry name" value="RNA_pol_sigma_r3/r4-like"/>
</dbReference>
<accession>A0AAJ5ZF33</accession>
<dbReference type="SUPFAM" id="SSF88659">
    <property type="entry name" value="Sigma3 and sigma4 domains of RNA polymerase sigma factors"/>
    <property type="match status" value="2"/>
</dbReference>
<dbReference type="InterPro" id="IPR009042">
    <property type="entry name" value="RNA_pol_sigma70_r1_2"/>
</dbReference>
<keyword evidence="3 5" id="KW-0238">DNA-binding</keyword>
<keyword evidence="10" id="KW-1185">Reference proteome</keyword>
<proteinExistence type="inferred from homology"/>
<evidence type="ECO:0000313" key="10">
    <source>
        <dbReference type="Proteomes" id="UP001219901"/>
    </source>
</evidence>
<dbReference type="InterPro" id="IPR007627">
    <property type="entry name" value="RNA_pol_sigma70_r2"/>
</dbReference>
<reference evidence="9" key="2">
    <citation type="journal article" date="2023" name="Nat. Commun.">
        <title>Cultivation of marine bacteria of the SAR202 clade.</title>
        <authorList>
            <person name="Lim Y."/>
            <person name="Seo J.H."/>
            <person name="Giovannoni S.J."/>
            <person name="Kang I."/>
            <person name="Cho J.C."/>
        </authorList>
    </citation>
    <scope>NUCLEOTIDE SEQUENCE</scope>
    <source>
        <strain evidence="9">JH1073</strain>
    </source>
</reference>
<evidence type="ECO:0000256" key="3">
    <source>
        <dbReference type="ARBA" id="ARBA00023125"/>
    </source>
</evidence>
<dbReference type="PROSITE" id="PS00716">
    <property type="entry name" value="SIGMA70_2"/>
    <property type="match status" value="1"/>
</dbReference>
<dbReference type="GO" id="GO:0003677">
    <property type="term" value="F:DNA binding"/>
    <property type="evidence" value="ECO:0007669"/>
    <property type="project" value="UniProtKB-KW"/>
</dbReference>
<evidence type="ECO:0000313" key="9">
    <source>
        <dbReference type="EMBL" id="WFG39820.1"/>
    </source>
</evidence>
<keyword evidence="1 5" id="KW-0805">Transcription regulation</keyword>
<evidence type="ECO:0000256" key="2">
    <source>
        <dbReference type="ARBA" id="ARBA00023082"/>
    </source>
</evidence>
<reference evidence="10 11" key="1">
    <citation type="submission" date="2019-11" db="EMBL/GenBank/DDBJ databases">
        <authorList>
            <person name="Cho J.-C."/>
        </authorList>
    </citation>
    <scope>NUCLEOTIDE SEQUENCE [LARGE SCALE GENOMIC DNA]</scope>
    <source>
        <strain evidence="9 10">JH1073</strain>
        <strain evidence="8 11">JH702</strain>
    </source>
</reference>
<dbReference type="InterPro" id="IPR007630">
    <property type="entry name" value="RNA_pol_sigma70_r4"/>
</dbReference>
<dbReference type="EMBL" id="CP046147">
    <property type="protein sequence ID" value="WFG39820.1"/>
    <property type="molecule type" value="Genomic_DNA"/>
</dbReference>
<evidence type="ECO:0000256" key="4">
    <source>
        <dbReference type="ARBA" id="ARBA00023163"/>
    </source>
</evidence>
<dbReference type="NCBIfam" id="TIGR02937">
    <property type="entry name" value="sigma70-ECF"/>
    <property type="match status" value="1"/>
</dbReference>
<dbReference type="RefSeq" id="WP_342827302.1">
    <property type="nucleotide sequence ID" value="NZ_CP046146.1"/>
</dbReference>
<dbReference type="InterPro" id="IPR007624">
    <property type="entry name" value="RNA_pol_sigma70_r3"/>
</dbReference>
<protein>
    <recommendedName>
        <fullName evidence="5">RNA polymerase sigma factor</fullName>
    </recommendedName>
</protein>
<dbReference type="Gene3D" id="1.10.601.10">
    <property type="entry name" value="RNA Polymerase Primary Sigma Factor"/>
    <property type="match status" value="2"/>
</dbReference>
<keyword evidence="2 5" id="KW-0731">Sigma factor</keyword>
<dbReference type="FunFam" id="1.10.601.10:FF:000001">
    <property type="entry name" value="RNA polymerase sigma factor SigA"/>
    <property type="match status" value="1"/>
</dbReference>
<dbReference type="InterPro" id="IPR000943">
    <property type="entry name" value="RNA_pol_sigma70"/>
</dbReference>
<sequence>MAQKRQVTKPNDVSAALGDESYTHVLRRIEGAEDEANVETAVSTTVVTRSEMDMWEAGRTSESTINLNNLAVREVQETEFTEDSVRTYLREIGRVPLLTAADEVVLARAVELAKRLEVIEKEIQGSSGIDDLNPVTFATGIITKLAGIAETATAVAKYLALPTPITLDDVLTNPDLHAVIDSKREEELINYLSDALGVEPDEAHKMVVELSVLSRLLPLDIVDALGINPRLDDLDIDCATPAFSTALGPLVAVINAHASRVHEEGDKARIHLGEANLRLVVSIAKKHLNRGLPMLDLVQEGNIGLMRAIEKFDFRKGFKFSTYATWWIRQGLTRALADQSRTIRVPVHVVETLNKIMRMRRQLGQELNREPSVEEIAAKVELPVDRIAEILNVSLTPISLSSPIGDDGVSEFGDLIEDTSTTFNSDIVTRDSMRENVDKALGKLKSRERRIIELRFGLFDGRTRTLEEIGSSMNLTRERIRQIERKALTKLRSDAFTAGLHEFLI</sequence>
<dbReference type="PRINTS" id="PR00046">
    <property type="entry name" value="SIGMA70FCT"/>
</dbReference>
<dbReference type="GO" id="GO:0016987">
    <property type="term" value="F:sigma factor activity"/>
    <property type="evidence" value="ECO:0007669"/>
    <property type="project" value="UniProtKB-KW"/>
</dbReference>
<comment type="similarity">
    <text evidence="5">Belongs to the sigma-70 factor family.</text>
</comment>
<dbReference type="PANTHER" id="PTHR30603:SF47">
    <property type="entry name" value="RNA POLYMERASE SIGMA FACTOR SIGD, CHLOROPLASTIC"/>
    <property type="match status" value="1"/>
</dbReference>
<feature type="domain" description="RNA polymerase sigma-70" evidence="6">
    <location>
        <begin position="296"/>
        <end position="309"/>
    </location>
</feature>
<dbReference type="Pfam" id="PF04542">
    <property type="entry name" value="Sigma70_r2"/>
    <property type="match status" value="1"/>
</dbReference>
<dbReference type="Proteomes" id="UP001321249">
    <property type="component" value="Unassembled WGS sequence"/>
</dbReference>
<feature type="domain" description="RNA polymerase sigma-70" evidence="7">
    <location>
        <begin position="465"/>
        <end position="491"/>
    </location>
</feature>
<dbReference type="GO" id="GO:0006352">
    <property type="term" value="P:DNA-templated transcription initiation"/>
    <property type="evidence" value="ECO:0007669"/>
    <property type="project" value="InterPro"/>
</dbReference>
<dbReference type="InterPro" id="IPR014284">
    <property type="entry name" value="RNA_pol_sigma-70_dom"/>
</dbReference>
<evidence type="ECO:0000259" key="7">
    <source>
        <dbReference type="PROSITE" id="PS00716"/>
    </source>
</evidence>
<dbReference type="InterPro" id="IPR036388">
    <property type="entry name" value="WH-like_DNA-bd_sf"/>
</dbReference>
<organism evidence="9 10">
    <name type="scientific">Candidatus Lucifugimonas marina</name>
    <dbReference type="NCBI Taxonomy" id="3038979"/>
    <lineage>
        <taxon>Bacteria</taxon>
        <taxon>Bacillati</taxon>
        <taxon>Chloroflexota</taxon>
        <taxon>Dehalococcoidia</taxon>
        <taxon>SAR202 cluster</taxon>
        <taxon>Candidatus Lucifugimonadales</taxon>
        <taxon>Candidatus Lucifugimonadaceae</taxon>
        <taxon>Candidatus Lucifugimonas</taxon>
    </lineage>
</organism>
<dbReference type="Pfam" id="PF04539">
    <property type="entry name" value="Sigma70_r3"/>
    <property type="match status" value="1"/>
</dbReference>
<dbReference type="PANTHER" id="PTHR30603">
    <property type="entry name" value="RNA POLYMERASE SIGMA FACTOR RPO"/>
    <property type="match status" value="1"/>
</dbReference>
<evidence type="ECO:0000259" key="6">
    <source>
        <dbReference type="PROSITE" id="PS00715"/>
    </source>
</evidence>
<evidence type="ECO:0000256" key="1">
    <source>
        <dbReference type="ARBA" id="ARBA00023015"/>
    </source>
</evidence>